<name>A0A4D6MAE3_VIGUN</name>
<dbReference type="InterPro" id="IPR010666">
    <property type="entry name" value="Znf_GRF"/>
</dbReference>
<organism evidence="6 7">
    <name type="scientific">Vigna unguiculata</name>
    <name type="common">Cowpea</name>
    <dbReference type="NCBI Taxonomy" id="3917"/>
    <lineage>
        <taxon>Eukaryota</taxon>
        <taxon>Viridiplantae</taxon>
        <taxon>Streptophyta</taxon>
        <taxon>Embryophyta</taxon>
        <taxon>Tracheophyta</taxon>
        <taxon>Spermatophyta</taxon>
        <taxon>Magnoliopsida</taxon>
        <taxon>eudicotyledons</taxon>
        <taxon>Gunneridae</taxon>
        <taxon>Pentapetalae</taxon>
        <taxon>rosids</taxon>
        <taxon>fabids</taxon>
        <taxon>Fabales</taxon>
        <taxon>Fabaceae</taxon>
        <taxon>Papilionoideae</taxon>
        <taxon>50 kb inversion clade</taxon>
        <taxon>NPAAA clade</taxon>
        <taxon>indigoferoid/millettioid clade</taxon>
        <taxon>Phaseoleae</taxon>
        <taxon>Vigna</taxon>
    </lineage>
</organism>
<protein>
    <recommendedName>
        <fullName evidence="5">GRF-type domain-containing protein</fullName>
    </recommendedName>
</protein>
<keyword evidence="2 4" id="KW-0863">Zinc-finger</keyword>
<keyword evidence="1" id="KW-0479">Metal-binding</keyword>
<dbReference type="PROSITE" id="PS51999">
    <property type="entry name" value="ZF_GRF"/>
    <property type="match status" value="1"/>
</dbReference>
<reference evidence="6 7" key="1">
    <citation type="submission" date="2019-04" db="EMBL/GenBank/DDBJ databases">
        <title>An improved genome assembly and genetic linkage map for asparagus bean, Vigna unguiculata ssp. sesquipedialis.</title>
        <authorList>
            <person name="Xia Q."/>
            <person name="Zhang R."/>
            <person name="Dong Y."/>
        </authorList>
    </citation>
    <scope>NUCLEOTIDE SEQUENCE [LARGE SCALE GENOMIC DNA]</scope>
    <source>
        <tissue evidence="6">Leaf</tissue>
    </source>
</reference>
<evidence type="ECO:0000313" key="7">
    <source>
        <dbReference type="Proteomes" id="UP000501690"/>
    </source>
</evidence>
<dbReference type="AlphaFoldDB" id="A0A4D6MAE3"/>
<evidence type="ECO:0000256" key="3">
    <source>
        <dbReference type="ARBA" id="ARBA00022833"/>
    </source>
</evidence>
<dbReference type="PANTHER" id="PTHR33248">
    <property type="entry name" value="ZINC ION-BINDING PROTEIN"/>
    <property type="match status" value="1"/>
</dbReference>
<dbReference type="OrthoDB" id="1423929at2759"/>
<dbReference type="Proteomes" id="UP000501690">
    <property type="component" value="Linkage Group LG6"/>
</dbReference>
<keyword evidence="7" id="KW-1185">Reference proteome</keyword>
<proteinExistence type="predicted"/>
<dbReference type="Gramene" id="Vigun01g147950.1.v1.2">
    <property type="protein sequence ID" value="Vigun01g147950.1.v1.2"/>
    <property type="gene ID" value="Vigun01g147950.v1.2"/>
</dbReference>
<sequence>MSPSHSYSSCTCNAWEMKNSSFSSHGGAVRRSDLTPVCYCGEKAITRTARTAKNRGRKFWGYPKFKGGSEEVVGCNFFSWCSENVVDERCGPTKNDDDDTTTKMVERDDQSKLIKTKMVEREGENKLISIKKCIMRLEKW</sequence>
<gene>
    <name evidence="6" type="ORF">DEO72_LG6g2506</name>
</gene>
<evidence type="ECO:0000256" key="4">
    <source>
        <dbReference type="PROSITE-ProRule" id="PRU01343"/>
    </source>
</evidence>
<evidence type="ECO:0000256" key="1">
    <source>
        <dbReference type="ARBA" id="ARBA00022723"/>
    </source>
</evidence>
<evidence type="ECO:0000256" key="2">
    <source>
        <dbReference type="ARBA" id="ARBA00022771"/>
    </source>
</evidence>
<dbReference type="GO" id="GO:0008270">
    <property type="term" value="F:zinc ion binding"/>
    <property type="evidence" value="ECO:0007669"/>
    <property type="project" value="UniProtKB-KW"/>
</dbReference>
<keyword evidence="3" id="KW-0862">Zinc</keyword>
<evidence type="ECO:0000259" key="5">
    <source>
        <dbReference type="PROSITE" id="PS51999"/>
    </source>
</evidence>
<feature type="domain" description="GRF-type" evidence="5">
    <location>
        <begin position="38"/>
        <end position="84"/>
    </location>
</feature>
<accession>A0A4D6MAE3</accession>
<dbReference type="EMBL" id="CP039350">
    <property type="protein sequence ID" value="QCD97793.1"/>
    <property type="molecule type" value="Genomic_DNA"/>
</dbReference>
<evidence type="ECO:0000313" key="6">
    <source>
        <dbReference type="EMBL" id="QCD97793.1"/>
    </source>
</evidence>
<dbReference type="Pfam" id="PF06839">
    <property type="entry name" value="Zn_ribbon_GRF"/>
    <property type="match status" value="1"/>
</dbReference>